<gene>
    <name evidence="2" type="primary">wzy</name>
</gene>
<accession>A0A0P0YQA0</accession>
<evidence type="ECO:0000313" key="2">
    <source>
        <dbReference type="EMBL" id="BAT23232.1"/>
    </source>
</evidence>
<feature type="transmembrane region" description="Helical" evidence="1">
    <location>
        <begin position="237"/>
        <end position="260"/>
    </location>
</feature>
<dbReference type="InterPro" id="IPR049458">
    <property type="entry name" value="EpsG-like"/>
</dbReference>
<feature type="transmembrane region" description="Helical" evidence="1">
    <location>
        <begin position="202"/>
        <end position="225"/>
    </location>
</feature>
<proteinExistence type="predicted"/>
<feature type="transmembrane region" description="Helical" evidence="1">
    <location>
        <begin position="15"/>
        <end position="44"/>
    </location>
</feature>
<feature type="transmembrane region" description="Helical" evidence="1">
    <location>
        <begin position="331"/>
        <end position="347"/>
    </location>
</feature>
<sequence>MNITSYIGLSQELVIFLLVALLCSITLFISPLVGLYLTILYFLFVRTDTLISRFPAELYAIVCMSVISASIQVGYGHGDDYYNVYIPAYEAVNRGESIFSFFSGGVEFGLPLFFLILNKLFPGVNYIQLSGVITFIYSFIFILWVERFFLKYIEDKYKGVALASLLVFFNYLILVHLMRQSMASLFVLFSLGYFLEKNYRKGVVFFLVACICHLSSAVIIPLFMIFFSNKKYLKISVVLFIIFAVISFKFLVGFIVAHNIFGVATYKMAVYEDDVIETTAGAGFVLHFIVLFLLSRFIRDGSYESYKSLIFYSCPAYLILTLIPFASDRLFMPITGFMLGGIFFIFFKKYITVFRILLVAYCALRFFRLGPFAENIYGLWYNYPWLGSIFV</sequence>
<reference evidence="2" key="2">
    <citation type="journal article" date="2015" name="Sci. Rep.">
        <title>Genetic analysis of capsular polysaccharide synthesis gene clusters in 79 capsular types of Klebsiella spp.</title>
        <authorList>
            <person name="Pan Y.J."/>
            <person name="Lin T.L."/>
            <person name="Chen C.T."/>
            <person name="Chen Y.Y."/>
            <person name="Hsieh P.F."/>
            <person name="Hsu C.R."/>
            <person name="Wu M.C."/>
            <person name="Wang J.T."/>
        </authorList>
    </citation>
    <scope>NUCLEOTIDE SEQUENCE</scope>
    <source>
        <strain evidence="2">4140</strain>
    </source>
</reference>
<dbReference type="EMBL" id="AB924550">
    <property type="protein sequence ID" value="BAT23232.1"/>
    <property type="molecule type" value="Genomic_DNA"/>
</dbReference>
<organism evidence="2">
    <name type="scientific">Klebsiella aerogenes</name>
    <name type="common">Enterobacter aerogenes</name>
    <dbReference type="NCBI Taxonomy" id="548"/>
    <lineage>
        <taxon>Bacteria</taxon>
        <taxon>Pseudomonadati</taxon>
        <taxon>Pseudomonadota</taxon>
        <taxon>Gammaproteobacteria</taxon>
        <taxon>Enterobacterales</taxon>
        <taxon>Enterobacteriaceae</taxon>
        <taxon>Klebsiella/Raoultella group</taxon>
        <taxon>Klebsiella</taxon>
    </lineage>
</organism>
<dbReference type="Pfam" id="PF14897">
    <property type="entry name" value="EpsG"/>
    <property type="match status" value="1"/>
</dbReference>
<feature type="transmembrane region" description="Helical" evidence="1">
    <location>
        <begin position="309"/>
        <end position="325"/>
    </location>
</feature>
<feature type="transmembrane region" description="Helical" evidence="1">
    <location>
        <begin position="124"/>
        <end position="145"/>
    </location>
</feature>
<evidence type="ECO:0000256" key="1">
    <source>
        <dbReference type="SAM" id="Phobius"/>
    </source>
</evidence>
<keyword evidence="1" id="KW-1133">Transmembrane helix</keyword>
<keyword evidence="1" id="KW-0472">Membrane</keyword>
<reference evidence="2" key="1">
    <citation type="submission" date="2014-04" db="EMBL/GenBank/DDBJ databases">
        <authorList>
            <person name="Harrison E."/>
        </authorList>
    </citation>
    <scope>NUCLEOTIDE SEQUENCE</scope>
    <source>
        <strain evidence="2">4140</strain>
    </source>
</reference>
<keyword evidence="1" id="KW-0812">Transmembrane</keyword>
<feature type="transmembrane region" description="Helical" evidence="1">
    <location>
        <begin position="157"/>
        <end position="174"/>
    </location>
</feature>
<feature type="transmembrane region" description="Helical" evidence="1">
    <location>
        <begin position="98"/>
        <end position="117"/>
    </location>
</feature>
<protein>
    <submittedName>
        <fullName evidence="2">O-antigen and lipid-linked capsular repeat unit polymerase</fullName>
    </submittedName>
</protein>
<dbReference type="AlphaFoldDB" id="A0A0P0YQA0"/>
<feature type="transmembrane region" description="Helical" evidence="1">
    <location>
        <begin position="56"/>
        <end position="78"/>
    </location>
</feature>
<name>A0A0P0YQA0_KLEAE</name>
<feature type="transmembrane region" description="Helical" evidence="1">
    <location>
        <begin position="280"/>
        <end position="297"/>
    </location>
</feature>